<dbReference type="EMBL" id="JACOPR010000006">
    <property type="protein sequence ID" value="MBC5731282.1"/>
    <property type="molecule type" value="Genomic_DNA"/>
</dbReference>
<gene>
    <name evidence="1" type="primary">mobC</name>
    <name evidence="1" type="ORF">H8S34_10620</name>
</gene>
<evidence type="ECO:0000313" key="1">
    <source>
        <dbReference type="EMBL" id="MBC5731282.1"/>
    </source>
</evidence>
<name>A0ABR7HUY5_9FIRM</name>
<dbReference type="RefSeq" id="WP_186963966.1">
    <property type="nucleotide sequence ID" value="NZ_JACOPR010000006.1"/>
</dbReference>
<dbReference type="InterPro" id="IPR053842">
    <property type="entry name" value="NikA-like"/>
</dbReference>
<organism evidence="1 2">
    <name type="scientific">Pseudoflavonifractor hominis</name>
    <dbReference type="NCBI Taxonomy" id="2763059"/>
    <lineage>
        <taxon>Bacteria</taxon>
        <taxon>Bacillati</taxon>
        <taxon>Bacillota</taxon>
        <taxon>Clostridia</taxon>
        <taxon>Eubacteriales</taxon>
        <taxon>Oscillospiraceae</taxon>
        <taxon>Pseudoflavonifractor</taxon>
    </lineage>
</organism>
<dbReference type="Pfam" id="PF21983">
    <property type="entry name" value="NikA-like"/>
    <property type="match status" value="1"/>
</dbReference>
<accession>A0ABR7HUY5</accession>
<evidence type="ECO:0000313" key="2">
    <source>
        <dbReference type="Proteomes" id="UP000660021"/>
    </source>
</evidence>
<protein>
    <submittedName>
        <fullName evidence="1">Plasmid mobilization relaxosome protein MobC</fullName>
    </submittedName>
</protein>
<reference evidence="1 2" key="1">
    <citation type="submission" date="2020-08" db="EMBL/GenBank/DDBJ databases">
        <title>Genome public.</title>
        <authorList>
            <person name="Liu C."/>
            <person name="Sun Q."/>
        </authorList>
    </citation>
    <scope>NUCLEOTIDE SEQUENCE [LARGE SCALE GENOMIC DNA]</scope>
    <source>
        <strain evidence="1 2">New-38</strain>
    </source>
</reference>
<dbReference type="Proteomes" id="UP000660021">
    <property type="component" value="Unassembled WGS sequence"/>
</dbReference>
<keyword evidence="2" id="KW-1185">Reference proteome</keyword>
<proteinExistence type="predicted"/>
<comment type="caution">
    <text evidence="1">The sequence shown here is derived from an EMBL/GenBank/DDBJ whole genome shotgun (WGS) entry which is preliminary data.</text>
</comment>
<sequence>MRKRNVHVQFWLDKKEAEAFNKKVKRSGLSREAYLRHLVNGLVPQDAPPPAYYDFMRELHRIGGNLNQIAQKAHVLGVIDERRYDEEMRKFDQLVRDITKAVILPKPMEKERQQSGKRSAV</sequence>